<dbReference type="GO" id="GO:0005524">
    <property type="term" value="F:ATP binding"/>
    <property type="evidence" value="ECO:0007669"/>
    <property type="project" value="InterPro"/>
</dbReference>
<dbReference type="Pfam" id="PF02685">
    <property type="entry name" value="Glucokinase"/>
    <property type="match status" value="1"/>
</dbReference>
<evidence type="ECO:0000313" key="5">
    <source>
        <dbReference type="Proteomes" id="UP000198599"/>
    </source>
</evidence>
<dbReference type="InterPro" id="IPR003836">
    <property type="entry name" value="Glucokinase"/>
</dbReference>
<evidence type="ECO:0000256" key="3">
    <source>
        <dbReference type="RuleBase" id="RU004046"/>
    </source>
</evidence>
<dbReference type="PANTHER" id="PTHR47690">
    <property type="entry name" value="GLUCOKINASE"/>
    <property type="match status" value="1"/>
</dbReference>
<dbReference type="OrthoDB" id="9800595at2"/>
<evidence type="ECO:0000256" key="1">
    <source>
        <dbReference type="ARBA" id="ARBA00022679"/>
    </source>
</evidence>
<dbReference type="AlphaFoldDB" id="A0A1I4ZSK7"/>
<dbReference type="Proteomes" id="UP000198599">
    <property type="component" value="Unassembled WGS sequence"/>
</dbReference>
<dbReference type="Gene3D" id="3.30.420.40">
    <property type="match status" value="1"/>
</dbReference>
<gene>
    <name evidence="4" type="ORF">SAMN04487859_10464</name>
</gene>
<accession>A0A1I4ZSK7</accession>
<dbReference type="STRING" id="1005928.SAMN04487859_10464"/>
<dbReference type="RefSeq" id="WP_092835238.1">
    <property type="nucleotide sequence ID" value="NZ_FOVP01000004.1"/>
</dbReference>
<reference evidence="5" key="1">
    <citation type="submission" date="2016-10" db="EMBL/GenBank/DDBJ databases">
        <authorList>
            <person name="Varghese N."/>
            <person name="Submissions S."/>
        </authorList>
    </citation>
    <scope>NUCLEOTIDE SEQUENCE [LARGE SCALE GENOMIC DNA]</scope>
    <source>
        <strain evidence="5">DSM 28463</strain>
    </source>
</reference>
<keyword evidence="5" id="KW-1185">Reference proteome</keyword>
<dbReference type="InterPro" id="IPR043129">
    <property type="entry name" value="ATPase_NBD"/>
</dbReference>
<comment type="similarity">
    <text evidence="3">Belongs to the bacterial glucokinase family.</text>
</comment>
<sequence>MRVELWLLADVGGTSTRVGLARDGRLDPGSTQSFRNADFAGLGEVLDHYLGHHRAAAPTALCAGVAGHVRGGTAQLTNLDWVIDSAELAKVTGVGDIHLINDLAAQGYALDDLPPTSVTPLIARARPPRDSARMVMGLGTGSNIAVVHRTPQGLFIPPAEAGHSSLPHSDGAIGAMISALSGEQAHRPLEALLSGPGLGRMHAHLNGETLDPGQIIAAHLGGDPGATATLATFVRLLGIVLGDLALNHLPMGGVYLIGGTARAVAPCLLALGFEDSFAAKGPYSQIMREIPLGLITDDTAALLGCARYLRQMFK</sequence>
<dbReference type="GO" id="GO:0004340">
    <property type="term" value="F:glucokinase activity"/>
    <property type="evidence" value="ECO:0007669"/>
    <property type="project" value="InterPro"/>
</dbReference>
<organism evidence="4 5">
    <name type="scientific">Roseovarius lutimaris</name>
    <dbReference type="NCBI Taxonomy" id="1005928"/>
    <lineage>
        <taxon>Bacteria</taxon>
        <taxon>Pseudomonadati</taxon>
        <taxon>Pseudomonadota</taxon>
        <taxon>Alphaproteobacteria</taxon>
        <taxon>Rhodobacterales</taxon>
        <taxon>Roseobacteraceae</taxon>
        <taxon>Roseovarius</taxon>
    </lineage>
</organism>
<name>A0A1I4ZSK7_9RHOB</name>
<dbReference type="Gene3D" id="3.40.367.20">
    <property type="match status" value="1"/>
</dbReference>
<dbReference type="InterPro" id="IPR050201">
    <property type="entry name" value="Bacterial_glucokinase"/>
</dbReference>
<keyword evidence="1" id="KW-0808">Transferase</keyword>
<proteinExistence type="inferred from homology"/>
<dbReference type="GO" id="GO:0005829">
    <property type="term" value="C:cytosol"/>
    <property type="evidence" value="ECO:0007669"/>
    <property type="project" value="TreeGrafter"/>
</dbReference>
<dbReference type="PANTHER" id="PTHR47690:SF1">
    <property type="entry name" value="GLUCOKINASE"/>
    <property type="match status" value="1"/>
</dbReference>
<evidence type="ECO:0000256" key="2">
    <source>
        <dbReference type="ARBA" id="ARBA00022777"/>
    </source>
</evidence>
<dbReference type="GO" id="GO:0006096">
    <property type="term" value="P:glycolytic process"/>
    <property type="evidence" value="ECO:0007669"/>
    <property type="project" value="InterPro"/>
</dbReference>
<dbReference type="CDD" id="cd24008">
    <property type="entry name" value="ASKHA_NBD_GLK"/>
    <property type="match status" value="1"/>
</dbReference>
<dbReference type="EMBL" id="FOVP01000004">
    <property type="protein sequence ID" value="SFN52970.1"/>
    <property type="molecule type" value="Genomic_DNA"/>
</dbReference>
<keyword evidence="2 4" id="KW-0418">Kinase</keyword>
<protein>
    <submittedName>
        <fullName evidence="4">Glucokinase</fullName>
    </submittedName>
</protein>
<dbReference type="GO" id="GO:0005536">
    <property type="term" value="F:D-glucose binding"/>
    <property type="evidence" value="ECO:0007669"/>
    <property type="project" value="InterPro"/>
</dbReference>
<dbReference type="SUPFAM" id="SSF53067">
    <property type="entry name" value="Actin-like ATPase domain"/>
    <property type="match status" value="1"/>
</dbReference>
<evidence type="ECO:0000313" key="4">
    <source>
        <dbReference type="EMBL" id="SFN52970.1"/>
    </source>
</evidence>